<dbReference type="GO" id="GO:0003677">
    <property type="term" value="F:DNA binding"/>
    <property type="evidence" value="ECO:0007669"/>
    <property type="project" value="InterPro"/>
</dbReference>
<protein>
    <recommendedName>
        <fullName evidence="1">DUF218 domain-containing protein</fullName>
    </recommendedName>
</protein>
<dbReference type="AlphaFoldDB" id="A0A243RY21"/>
<dbReference type="SUPFAM" id="SSF48452">
    <property type="entry name" value="TPR-like"/>
    <property type="match status" value="1"/>
</dbReference>
<dbReference type="EMBL" id="NGFP01000001">
    <property type="protein sequence ID" value="OUD00109.1"/>
    <property type="molecule type" value="Genomic_DNA"/>
</dbReference>
<dbReference type="InterPro" id="IPR011990">
    <property type="entry name" value="TPR-like_helical_dom_sf"/>
</dbReference>
<evidence type="ECO:0000313" key="2">
    <source>
        <dbReference type="EMBL" id="OUD00109.1"/>
    </source>
</evidence>
<dbReference type="InterPro" id="IPR010982">
    <property type="entry name" value="Lambda_DNA-bd_dom_sf"/>
</dbReference>
<dbReference type="CDD" id="cd06259">
    <property type="entry name" value="YdcF-like"/>
    <property type="match status" value="1"/>
</dbReference>
<keyword evidence="3" id="KW-1185">Reference proteome</keyword>
<comment type="caution">
    <text evidence="2">The sequence shown here is derived from an EMBL/GenBank/DDBJ whole genome shotgun (WGS) entry which is preliminary data.</text>
</comment>
<dbReference type="Proteomes" id="UP000194761">
    <property type="component" value="Unassembled WGS sequence"/>
</dbReference>
<organism evidence="2 3">
    <name type="scientific">Streptosporangium minutum</name>
    <dbReference type="NCBI Taxonomy" id="569862"/>
    <lineage>
        <taxon>Bacteria</taxon>
        <taxon>Bacillati</taxon>
        <taxon>Actinomycetota</taxon>
        <taxon>Actinomycetes</taxon>
        <taxon>Streptosporangiales</taxon>
        <taxon>Streptosporangiaceae</taxon>
        <taxon>Streptosporangium</taxon>
    </lineage>
</organism>
<feature type="domain" description="DUF218" evidence="1">
    <location>
        <begin position="416"/>
        <end position="529"/>
    </location>
</feature>
<dbReference type="InterPro" id="IPR003848">
    <property type="entry name" value="DUF218"/>
</dbReference>
<proteinExistence type="predicted"/>
<dbReference type="GO" id="GO:0005886">
    <property type="term" value="C:plasma membrane"/>
    <property type="evidence" value="ECO:0007669"/>
    <property type="project" value="TreeGrafter"/>
</dbReference>
<dbReference type="Gene3D" id="3.40.50.620">
    <property type="entry name" value="HUPs"/>
    <property type="match status" value="1"/>
</dbReference>
<gene>
    <name evidence="2" type="ORF">CA984_00265</name>
</gene>
<dbReference type="Pfam" id="PF02698">
    <property type="entry name" value="DUF218"/>
    <property type="match status" value="1"/>
</dbReference>
<dbReference type="PANTHER" id="PTHR30336:SF20">
    <property type="entry name" value="DUF218 DOMAIN-CONTAINING PROTEIN"/>
    <property type="match status" value="1"/>
</dbReference>
<accession>A0A243RY21</accession>
<sequence>MAVEGSSDVTTVHEWTGLEARALRRALRMSVRVFAQHLGVAPRTVAKWDQLGTATRPRPDTQAILDTALARANSATHLRFETLLLELGQDVDQGLRVTRMGPRAWDYETWTDDLDRAVVALSRQSFSYATDLLNRWLTCYDPHALDDKGLYLFARSTTLFGDLQRDQGAVAGPLSARRSYLNARSIYGQLDIPRRIAQLDLSLAVVAEMGGRLDEAAKEYEALAVDDRLSPRDRARARLWVGTALSKNDKNDYAARLMTTAIREFENLGETEDWSVAHQKLALAHRGAGNLSEALRLIDLARATAVTDAPMQRVRLETAYGHVLLSDRATVDDGVVILDRAAREAAQHGLAHQLRSIEGIQRTIQGEIRLPLPRRSGSNRVSVKQQVITDEQWQHAHTIWDYHQMHHDLSQCDVAIGLGSHDLGVARAAVDLHRAGWFPLLVFSGATSPTTAARFPRGEAVHYREHALDLGMSDEAILLEPNATNTGQNVALSCQVLADAGVRPGSVLLISKPYMERRAYATARKVWPEVEVVCASEPLELDDYVSSIGDPKLVIDMLVGDLQRVIEYPKLGYAIEQPVPGGVHDAYQALLRAGFDSRLLTP</sequence>
<evidence type="ECO:0000259" key="1">
    <source>
        <dbReference type="Pfam" id="PF02698"/>
    </source>
</evidence>
<dbReference type="Gene3D" id="1.25.40.10">
    <property type="entry name" value="Tetratricopeptide repeat domain"/>
    <property type="match status" value="1"/>
</dbReference>
<dbReference type="PANTHER" id="PTHR30336">
    <property type="entry name" value="INNER MEMBRANE PROTEIN, PROBABLE PERMEASE"/>
    <property type="match status" value="1"/>
</dbReference>
<evidence type="ECO:0000313" key="3">
    <source>
        <dbReference type="Proteomes" id="UP000194761"/>
    </source>
</evidence>
<name>A0A243RY21_9ACTN</name>
<dbReference type="InterPro" id="IPR051599">
    <property type="entry name" value="Cell_Envelope_Assoc"/>
</dbReference>
<dbReference type="Gene3D" id="1.10.260.40">
    <property type="entry name" value="lambda repressor-like DNA-binding domains"/>
    <property type="match status" value="1"/>
</dbReference>
<reference evidence="2 3" key="1">
    <citation type="submission" date="2017-05" db="EMBL/GenBank/DDBJ databases">
        <title>Biotechnological potential of actinobacteria isolated from South African environments.</title>
        <authorList>
            <person name="Le Roes-Hill M."/>
            <person name="Prins A."/>
            <person name="Durrell K.A."/>
        </authorList>
    </citation>
    <scope>NUCLEOTIDE SEQUENCE [LARGE SCALE GENOMIC DNA]</scope>
    <source>
        <strain evidence="2">M26</strain>
    </source>
</reference>
<dbReference type="InterPro" id="IPR014729">
    <property type="entry name" value="Rossmann-like_a/b/a_fold"/>
</dbReference>